<dbReference type="RefSeq" id="WP_058478890.1">
    <property type="nucleotide sequence ID" value="NZ_CAAAIQ010000028.1"/>
</dbReference>
<accession>A0A0W1AP63</accession>
<dbReference type="STRING" id="66969.Lwal_0009"/>
<dbReference type="SUPFAM" id="SSF52540">
    <property type="entry name" value="P-loop containing nucleoside triphosphate hydrolases"/>
    <property type="match status" value="1"/>
</dbReference>
<reference evidence="4 5" key="1">
    <citation type="submission" date="2015-11" db="EMBL/GenBank/DDBJ databases">
        <title>Genomic analysis of 38 Legionella species identifies large and diverse effector repertoires.</title>
        <authorList>
            <person name="Burstein D."/>
            <person name="Amaro F."/>
            <person name="Zusman T."/>
            <person name="Lifshitz Z."/>
            <person name="Cohen O."/>
            <person name="Gilbert J.A."/>
            <person name="Pupko T."/>
            <person name="Shuman H.A."/>
            <person name="Segal G."/>
        </authorList>
    </citation>
    <scope>NUCLEOTIDE SEQUENCE [LARGE SCALE GENOMIC DNA]</scope>
    <source>
        <strain evidence="4 5">ATCC 51914</strain>
    </source>
</reference>
<comment type="caution">
    <text evidence="4">The sequence shown here is derived from an EMBL/GenBank/DDBJ whole genome shotgun (WGS) entry which is preliminary data.</text>
</comment>
<evidence type="ECO:0000313" key="4">
    <source>
        <dbReference type="EMBL" id="KTD83101.1"/>
    </source>
</evidence>
<dbReference type="PATRIC" id="fig|66969.6.peg.9"/>
<evidence type="ECO:0000313" key="5">
    <source>
        <dbReference type="Proteomes" id="UP000054729"/>
    </source>
</evidence>
<dbReference type="PROSITE" id="PS50893">
    <property type="entry name" value="ABC_TRANSPORTER_2"/>
    <property type="match status" value="1"/>
</dbReference>
<proteinExistence type="predicted"/>
<evidence type="ECO:0000256" key="1">
    <source>
        <dbReference type="ARBA" id="ARBA00022741"/>
    </source>
</evidence>
<dbReference type="GO" id="GO:0005524">
    <property type="term" value="F:ATP binding"/>
    <property type="evidence" value="ECO:0007669"/>
    <property type="project" value="UniProtKB-KW"/>
</dbReference>
<dbReference type="PANTHER" id="PTHR43038">
    <property type="entry name" value="ATP-BINDING CASSETTE, SUB-FAMILY H, MEMBER 1"/>
    <property type="match status" value="1"/>
</dbReference>
<dbReference type="Pfam" id="PF00005">
    <property type="entry name" value="ABC_tran"/>
    <property type="match status" value="1"/>
</dbReference>
<protein>
    <submittedName>
        <fullName evidence="4">ABC transporter ATP-binding protein</fullName>
        <ecNumber evidence="4">3.6.3.30</ecNumber>
    </submittedName>
</protein>
<keyword evidence="2 4" id="KW-0067">ATP-binding</keyword>
<keyword evidence="5" id="KW-1185">Reference proteome</keyword>
<keyword evidence="1" id="KW-0547">Nucleotide-binding</keyword>
<feature type="domain" description="ABC transporter" evidence="3">
    <location>
        <begin position="8"/>
        <end position="235"/>
    </location>
</feature>
<dbReference type="Proteomes" id="UP000054729">
    <property type="component" value="Unassembled WGS sequence"/>
</dbReference>
<dbReference type="SMART" id="SM00382">
    <property type="entry name" value="AAA"/>
    <property type="match status" value="1"/>
</dbReference>
<dbReference type="EC" id="3.6.3.30" evidence="4"/>
<evidence type="ECO:0000256" key="2">
    <source>
        <dbReference type="ARBA" id="ARBA00022840"/>
    </source>
</evidence>
<dbReference type="AlphaFoldDB" id="A0A0W1AP63"/>
<dbReference type="GO" id="GO:0016887">
    <property type="term" value="F:ATP hydrolysis activity"/>
    <property type="evidence" value="ECO:0007669"/>
    <property type="project" value="InterPro"/>
</dbReference>
<dbReference type="EMBL" id="LNZB01000001">
    <property type="protein sequence ID" value="KTD83101.1"/>
    <property type="molecule type" value="Genomic_DNA"/>
</dbReference>
<dbReference type="Gene3D" id="3.40.50.300">
    <property type="entry name" value="P-loop containing nucleotide triphosphate hydrolases"/>
    <property type="match status" value="1"/>
</dbReference>
<sequence>MTKGNLVIDAQHLHKSFNDLIAVKDISLQVNRGDIFGFLGPNGSGKTTTIRMLCGLLTPDYGSGTCLGYDIITQTDSIKRQVGYVPQHFSLYKQLTVYENIMLMAELYGITDRESRLYMLLDKLNLMSRKDQVAGTLSGGLKQRLSLACGLIHEPYLLLLDEPTASVDPSSRKEFWRVMHDLSDEGMTILLSSHNMDEVEHCDQIAYIADGELIMNGSIKDIINTVNLTTWQVKGNYLKLIAKQLEATPDIEQVISFHDSLHVSSRNKELLMEAIKPYQNKPDIHWTEIISTLDDVFVWLSHNKLEGELK</sequence>
<dbReference type="InterPro" id="IPR003439">
    <property type="entry name" value="ABC_transporter-like_ATP-bd"/>
</dbReference>
<keyword evidence="4" id="KW-0378">Hydrolase</keyword>
<gene>
    <name evidence="4" type="ORF">Lwal_0009</name>
</gene>
<organism evidence="4 5">
    <name type="scientific">Legionella waltersii</name>
    <dbReference type="NCBI Taxonomy" id="66969"/>
    <lineage>
        <taxon>Bacteria</taxon>
        <taxon>Pseudomonadati</taxon>
        <taxon>Pseudomonadota</taxon>
        <taxon>Gammaproteobacteria</taxon>
        <taxon>Legionellales</taxon>
        <taxon>Legionellaceae</taxon>
        <taxon>Legionella</taxon>
    </lineage>
</organism>
<name>A0A0W1AP63_9GAMM</name>
<dbReference type="InterPro" id="IPR003593">
    <property type="entry name" value="AAA+_ATPase"/>
</dbReference>
<dbReference type="PANTHER" id="PTHR43038:SF3">
    <property type="entry name" value="ABC TRANSPORTER G FAMILY MEMBER 20 ISOFORM X1"/>
    <property type="match status" value="1"/>
</dbReference>
<dbReference type="InterPro" id="IPR027417">
    <property type="entry name" value="P-loop_NTPase"/>
</dbReference>
<dbReference type="CDD" id="cd03230">
    <property type="entry name" value="ABC_DR_subfamily_A"/>
    <property type="match status" value="1"/>
</dbReference>
<evidence type="ECO:0000259" key="3">
    <source>
        <dbReference type="PROSITE" id="PS50893"/>
    </source>
</evidence>
<dbReference type="OrthoDB" id="9805029at2"/>